<evidence type="ECO:0000256" key="1">
    <source>
        <dbReference type="ARBA" id="ARBA00004571"/>
    </source>
</evidence>
<evidence type="ECO:0000256" key="5">
    <source>
        <dbReference type="ARBA" id="ARBA00022692"/>
    </source>
</evidence>
<feature type="chain" id="PRO_5018291402" evidence="11">
    <location>
        <begin position="23"/>
        <end position="411"/>
    </location>
</feature>
<dbReference type="CDD" id="cd00342">
    <property type="entry name" value="gram_neg_porins"/>
    <property type="match status" value="1"/>
</dbReference>
<keyword evidence="10" id="KW-0998">Cell outer membrane</keyword>
<evidence type="ECO:0000256" key="10">
    <source>
        <dbReference type="ARBA" id="ARBA00023237"/>
    </source>
</evidence>
<evidence type="ECO:0000256" key="2">
    <source>
        <dbReference type="ARBA" id="ARBA00011233"/>
    </source>
</evidence>
<gene>
    <name evidence="13" type="ORF">D1Y85_14580</name>
</gene>
<keyword evidence="3" id="KW-0813">Transport</keyword>
<evidence type="ECO:0000256" key="7">
    <source>
        <dbReference type="ARBA" id="ARBA00023065"/>
    </source>
</evidence>
<organism evidence="13 14">
    <name type="scientific">Paraburkholderia dinghuensis</name>
    <dbReference type="NCBI Taxonomy" id="2305225"/>
    <lineage>
        <taxon>Bacteria</taxon>
        <taxon>Pseudomonadati</taxon>
        <taxon>Pseudomonadota</taxon>
        <taxon>Betaproteobacteria</taxon>
        <taxon>Burkholderiales</taxon>
        <taxon>Burkholderiaceae</taxon>
        <taxon>Paraburkholderia</taxon>
    </lineage>
</organism>
<name>A0A3N6N3Z7_9BURK</name>
<dbReference type="Gene3D" id="2.40.160.10">
    <property type="entry name" value="Porin"/>
    <property type="match status" value="1"/>
</dbReference>
<dbReference type="SUPFAM" id="SSF56935">
    <property type="entry name" value="Porins"/>
    <property type="match status" value="1"/>
</dbReference>
<comment type="subunit">
    <text evidence="2">Homotrimer.</text>
</comment>
<feature type="signal peptide" evidence="11">
    <location>
        <begin position="1"/>
        <end position="22"/>
    </location>
</feature>
<evidence type="ECO:0000256" key="9">
    <source>
        <dbReference type="ARBA" id="ARBA00023136"/>
    </source>
</evidence>
<dbReference type="InterPro" id="IPR050298">
    <property type="entry name" value="Gram-neg_bact_OMP"/>
</dbReference>
<keyword evidence="9" id="KW-0472">Membrane</keyword>
<keyword evidence="6 11" id="KW-0732">Signal</keyword>
<keyword evidence="8" id="KW-0626">Porin</keyword>
<dbReference type="InterPro" id="IPR033900">
    <property type="entry name" value="Gram_neg_porin_domain"/>
</dbReference>
<dbReference type="EMBL" id="RQIS01000010">
    <property type="protein sequence ID" value="RQH05291.1"/>
    <property type="molecule type" value="Genomic_DNA"/>
</dbReference>
<dbReference type="AlphaFoldDB" id="A0A3N6N3Z7"/>
<evidence type="ECO:0000256" key="11">
    <source>
        <dbReference type="SAM" id="SignalP"/>
    </source>
</evidence>
<evidence type="ECO:0000259" key="12">
    <source>
        <dbReference type="Pfam" id="PF13609"/>
    </source>
</evidence>
<dbReference type="PANTHER" id="PTHR34501">
    <property type="entry name" value="PROTEIN YDDL-RELATED"/>
    <property type="match status" value="1"/>
</dbReference>
<reference evidence="13 14" key="1">
    <citation type="submission" date="2018-11" db="EMBL/GenBank/DDBJ databases">
        <title>Paraburkholderia sp. DHOA04, isolated from soil.</title>
        <authorList>
            <person name="Gao Z.-H."/>
            <person name="Qiu L.-H."/>
            <person name="Fu J.-C."/>
        </authorList>
    </citation>
    <scope>NUCLEOTIDE SEQUENCE [LARGE SCALE GENOMIC DNA]</scope>
    <source>
        <strain evidence="13 14">DHOA04</strain>
    </source>
</reference>
<evidence type="ECO:0000256" key="4">
    <source>
        <dbReference type="ARBA" id="ARBA00022452"/>
    </source>
</evidence>
<dbReference type="InterPro" id="IPR002299">
    <property type="entry name" value="Porin_Neis"/>
</dbReference>
<comment type="subcellular location">
    <subcellularLocation>
        <location evidence="1">Cell outer membrane</location>
        <topology evidence="1">Multi-pass membrane protein</topology>
    </subcellularLocation>
</comment>
<feature type="domain" description="Porin" evidence="12">
    <location>
        <begin position="9"/>
        <end position="367"/>
    </location>
</feature>
<keyword evidence="14" id="KW-1185">Reference proteome</keyword>
<evidence type="ECO:0000256" key="8">
    <source>
        <dbReference type="ARBA" id="ARBA00023114"/>
    </source>
</evidence>
<dbReference type="RefSeq" id="WP_124151779.1">
    <property type="nucleotide sequence ID" value="NZ_RQIS01000010.1"/>
</dbReference>
<protein>
    <submittedName>
        <fullName evidence="13">Porin</fullName>
    </submittedName>
</protein>
<proteinExistence type="predicted"/>
<dbReference type="InterPro" id="IPR023614">
    <property type="entry name" value="Porin_dom_sf"/>
</dbReference>
<evidence type="ECO:0000313" key="13">
    <source>
        <dbReference type="EMBL" id="RQH05291.1"/>
    </source>
</evidence>
<dbReference type="PANTHER" id="PTHR34501:SF9">
    <property type="entry name" value="MAJOR OUTER MEMBRANE PROTEIN P.IA"/>
    <property type="match status" value="1"/>
</dbReference>
<comment type="caution">
    <text evidence="13">The sequence shown here is derived from an EMBL/GenBank/DDBJ whole genome shotgun (WGS) entry which is preliminary data.</text>
</comment>
<dbReference type="PRINTS" id="PR00184">
    <property type="entry name" value="NEISSPPORIN"/>
</dbReference>
<dbReference type="GO" id="GO:0006811">
    <property type="term" value="P:monoatomic ion transport"/>
    <property type="evidence" value="ECO:0007669"/>
    <property type="project" value="UniProtKB-KW"/>
</dbReference>
<dbReference type="GO" id="GO:0009279">
    <property type="term" value="C:cell outer membrane"/>
    <property type="evidence" value="ECO:0007669"/>
    <property type="project" value="UniProtKB-SubCell"/>
</dbReference>
<dbReference type="OrthoDB" id="8982743at2"/>
<evidence type="ECO:0000313" key="14">
    <source>
        <dbReference type="Proteomes" id="UP000272778"/>
    </source>
</evidence>
<dbReference type="Proteomes" id="UP000272778">
    <property type="component" value="Unassembled WGS sequence"/>
</dbReference>
<evidence type="ECO:0000256" key="3">
    <source>
        <dbReference type="ARBA" id="ARBA00022448"/>
    </source>
</evidence>
<dbReference type="GO" id="GO:0046930">
    <property type="term" value="C:pore complex"/>
    <property type="evidence" value="ECO:0007669"/>
    <property type="project" value="UniProtKB-KW"/>
</dbReference>
<accession>A0A3N6N3Z7</accession>
<keyword evidence="4" id="KW-1134">Transmembrane beta strand</keyword>
<keyword evidence="7" id="KW-0406">Ion transport</keyword>
<dbReference type="GO" id="GO:0015288">
    <property type="term" value="F:porin activity"/>
    <property type="evidence" value="ECO:0007669"/>
    <property type="project" value="UniProtKB-KW"/>
</dbReference>
<keyword evidence="5" id="KW-0812">Transmembrane</keyword>
<sequence length="411" mass="41507">MKFTKTTAAVIALSAFAGAAHAQSSVTLYGLVDAGVLYVNNKQISATVNPTHGGALVGLSQANSSRFGLKGVEDLGGGLKAIFTLESGFTTGTGASAQGGLLFGRQAFVGLSSNQYGTLTLGHQRSVVADMVGVLQSGDTWAGSGTNFGTPVMDVSNLNTTNRLNNAIRYQSPIYSGLQAGFLYSLGGQAGNFTGNQILEAALAYNNGPIVAGAGYTFTKNPYYASFGTVAGASVPGTTGTTASGNNMASPIWQGYASASSLQVATVGGSYAFGPANVGLVYTNTQFGGLGSVNPQGGKAAAGATGKATFNTGEINGTYNLTPALQLGAAYIYTHNSGASNAVDGAHYNQFNLGATYALSKRTSVYALGWYELASGTDSTGAKARAQLGSGSGASTTNKQVAAMVGMTQKF</sequence>
<evidence type="ECO:0000256" key="6">
    <source>
        <dbReference type="ARBA" id="ARBA00022729"/>
    </source>
</evidence>
<dbReference type="Pfam" id="PF13609">
    <property type="entry name" value="Porin_4"/>
    <property type="match status" value="1"/>
</dbReference>